<dbReference type="SUPFAM" id="SSF68906">
    <property type="entry name" value="SAP domain"/>
    <property type="match status" value="1"/>
</dbReference>
<keyword evidence="1" id="KW-0175">Coiled coil</keyword>
<evidence type="ECO:0000256" key="2">
    <source>
        <dbReference type="SAM" id="MobiDB-lite"/>
    </source>
</evidence>
<dbReference type="PROSITE" id="PS50800">
    <property type="entry name" value="SAP"/>
    <property type="match status" value="1"/>
</dbReference>
<evidence type="ECO:0000256" key="1">
    <source>
        <dbReference type="SAM" id="Coils"/>
    </source>
</evidence>
<feature type="compositionally biased region" description="Basic and acidic residues" evidence="2">
    <location>
        <begin position="347"/>
        <end position="371"/>
    </location>
</feature>
<organism evidence="4 5">
    <name type="scientific">Pichia kluyveri</name>
    <name type="common">Yeast</name>
    <dbReference type="NCBI Taxonomy" id="36015"/>
    <lineage>
        <taxon>Eukaryota</taxon>
        <taxon>Fungi</taxon>
        <taxon>Dikarya</taxon>
        <taxon>Ascomycota</taxon>
        <taxon>Saccharomycotina</taxon>
        <taxon>Pichiomycetes</taxon>
        <taxon>Pichiales</taxon>
        <taxon>Pichiaceae</taxon>
        <taxon>Pichia</taxon>
    </lineage>
</organism>
<dbReference type="Gene3D" id="1.10.720.30">
    <property type="entry name" value="SAP domain"/>
    <property type="match status" value="1"/>
</dbReference>
<dbReference type="SMART" id="SM00513">
    <property type="entry name" value="SAP"/>
    <property type="match status" value="1"/>
</dbReference>
<dbReference type="EMBL" id="BTGB01000009">
    <property type="protein sequence ID" value="GMM49008.1"/>
    <property type="molecule type" value="Genomic_DNA"/>
</dbReference>
<dbReference type="Proteomes" id="UP001378960">
    <property type="component" value="Unassembled WGS sequence"/>
</dbReference>
<evidence type="ECO:0000259" key="3">
    <source>
        <dbReference type="PROSITE" id="PS50800"/>
    </source>
</evidence>
<evidence type="ECO:0000313" key="5">
    <source>
        <dbReference type="Proteomes" id="UP001378960"/>
    </source>
</evidence>
<feature type="domain" description="SAP" evidence="3">
    <location>
        <begin position="77"/>
        <end position="111"/>
    </location>
</feature>
<evidence type="ECO:0000313" key="4">
    <source>
        <dbReference type="EMBL" id="GMM49008.1"/>
    </source>
</evidence>
<proteinExistence type="predicted"/>
<dbReference type="AlphaFoldDB" id="A0AAV5RC31"/>
<protein>
    <recommendedName>
        <fullName evidence="3">SAP domain-containing protein</fullName>
    </recommendedName>
</protein>
<feature type="region of interest" description="Disordered" evidence="2">
    <location>
        <begin position="342"/>
        <end position="371"/>
    </location>
</feature>
<reference evidence="4 5" key="1">
    <citation type="journal article" date="2023" name="Elife">
        <title>Identification of key yeast species and microbe-microbe interactions impacting larval growth of Drosophila in the wild.</title>
        <authorList>
            <person name="Mure A."/>
            <person name="Sugiura Y."/>
            <person name="Maeda R."/>
            <person name="Honda K."/>
            <person name="Sakurai N."/>
            <person name="Takahashi Y."/>
            <person name="Watada M."/>
            <person name="Katoh T."/>
            <person name="Gotoh A."/>
            <person name="Gotoh Y."/>
            <person name="Taniguchi I."/>
            <person name="Nakamura K."/>
            <person name="Hayashi T."/>
            <person name="Katayama T."/>
            <person name="Uemura T."/>
            <person name="Hattori Y."/>
        </authorList>
    </citation>
    <scope>NUCLEOTIDE SEQUENCE [LARGE SCALE GENOMIC DNA]</scope>
    <source>
        <strain evidence="4 5">PK-24</strain>
    </source>
</reference>
<gene>
    <name evidence="4" type="ORF">DAPK24_056060</name>
</gene>
<dbReference type="InterPro" id="IPR003034">
    <property type="entry name" value="SAP_dom"/>
</dbReference>
<accession>A0AAV5RC31</accession>
<comment type="caution">
    <text evidence="4">The sequence shown here is derived from an EMBL/GenBank/DDBJ whole genome shotgun (WGS) entry which is preliminary data.</text>
</comment>
<dbReference type="InterPro" id="IPR036361">
    <property type="entry name" value="SAP_dom_sf"/>
</dbReference>
<name>A0AAV5RC31_PICKL</name>
<dbReference type="Pfam" id="PF02037">
    <property type="entry name" value="SAP"/>
    <property type="match status" value="1"/>
</dbReference>
<feature type="coiled-coil region" evidence="1">
    <location>
        <begin position="186"/>
        <end position="300"/>
    </location>
</feature>
<sequence>MLRTVRSLPSLRLLYQQEAKTLINNTPKPVFNSTYSHVSGDLFHPTTSASTTFTRSVHQTSKKETVLLDSSSNKTKFTSMNLQGLKAECKKRGLKVSGRKIDLIQRLVLEDNAQSMENARSFSNMVSSSSNVASSSHLSAKDFIKPPSILNQSNDIKLNFQPDASNSKMMNQKKDIEVKRQQDARLQQKKNLELKMKEELQLQKEKELVKQMKLKSQEREIAIKKQQELKLKLQKELEFKKQQRELKLKKQQELKLQQEKELELKKQQELKLQQQKELELKKQQEQLQLQQQQKDKLQNLTKNIFLAKQKQETVSSILNKAHSESQTKTKLEIMETARLNLKAHARQAKEESKEQNKEQSKQKDTNPDNKLTSRDIKFLTVFGLSTVGWWSLAE</sequence>
<keyword evidence="5" id="KW-1185">Reference proteome</keyword>